<name>A0AAV1E1Q5_OLDCO</name>
<proteinExistence type="predicted"/>
<feature type="region of interest" description="Disordered" evidence="1">
    <location>
        <begin position="1"/>
        <end position="52"/>
    </location>
</feature>
<accession>A0AAV1E1Q5</accession>
<dbReference type="AlphaFoldDB" id="A0AAV1E1Q5"/>
<feature type="compositionally biased region" description="Acidic residues" evidence="1">
    <location>
        <begin position="18"/>
        <end position="43"/>
    </location>
</feature>
<protein>
    <submittedName>
        <fullName evidence="2">OLC1v1013428C1</fullName>
    </submittedName>
</protein>
<gene>
    <name evidence="2" type="ORF">OLC1_LOCUS20023</name>
</gene>
<evidence type="ECO:0000256" key="1">
    <source>
        <dbReference type="SAM" id="MobiDB-lite"/>
    </source>
</evidence>
<organism evidence="2 3">
    <name type="scientific">Oldenlandia corymbosa var. corymbosa</name>
    <dbReference type="NCBI Taxonomy" id="529605"/>
    <lineage>
        <taxon>Eukaryota</taxon>
        <taxon>Viridiplantae</taxon>
        <taxon>Streptophyta</taxon>
        <taxon>Embryophyta</taxon>
        <taxon>Tracheophyta</taxon>
        <taxon>Spermatophyta</taxon>
        <taxon>Magnoliopsida</taxon>
        <taxon>eudicotyledons</taxon>
        <taxon>Gunneridae</taxon>
        <taxon>Pentapetalae</taxon>
        <taxon>asterids</taxon>
        <taxon>lamiids</taxon>
        <taxon>Gentianales</taxon>
        <taxon>Rubiaceae</taxon>
        <taxon>Rubioideae</taxon>
        <taxon>Spermacoceae</taxon>
        <taxon>Hedyotis-Oldenlandia complex</taxon>
        <taxon>Oldenlandia</taxon>
    </lineage>
</organism>
<evidence type="ECO:0000313" key="3">
    <source>
        <dbReference type="Proteomes" id="UP001161247"/>
    </source>
</evidence>
<reference evidence="2" key="1">
    <citation type="submission" date="2023-03" db="EMBL/GenBank/DDBJ databases">
        <authorList>
            <person name="Julca I."/>
        </authorList>
    </citation>
    <scope>NUCLEOTIDE SEQUENCE</scope>
</reference>
<sequence>MNPPSYDLVFGLQHENDEFTEGDFDESKPDEDDDKFTEGDPDEGPSSSIGIDYDDEQVMYIGMDDDSSLSSSSGDDCSLADKLRNHRHYYVHLCDGAEVINPESIQSDQLLAGLKRAWIDRSYDPISFKTRVPRVLLLYPVMETL</sequence>
<dbReference type="Proteomes" id="UP001161247">
    <property type="component" value="Chromosome 7"/>
</dbReference>
<dbReference type="EMBL" id="OX459124">
    <property type="protein sequence ID" value="CAI9112919.1"/>
    <property type="molecule type" value="Genomic_DNA"/>
</dbReference>
<evidence type="ECO:0000313" key="2">
    <source>
        <dbReference type="EMBL" id="CAI9112919.1"/>
    </source>
</evidence>
<keyword evidence="3" id="KW-1185">Reference proteome</keyword>